<keyword evidence="6" id="KW-0418">Kinase</keyword>
<comment type="catalytic activity">
    <reaction evidence="11">
        <text>L-seryl-[protein] + ATP = O-phospho-L-seryl-[protein] + ADP + H(+)</text>
        <dbReference type="Rhea" id="RHEA:17989"/>
        <dbReference type="Rhea" id="RHEA-COMP:9863"/>
        <dbReference type="Rhea" id="RHEA-COMP:11604"/>
        <dbReference type="ChEBI" id="CHEBI:15378"/>
        <dbReference type="ChEBI" id="CHEBI:29999"/>
        <dbReference type="ChEBI" id="CHEBI:30616"/>
        <dbReference type="ChEBI" id="CHEBI:83421"/>
        <dbReference type="ChEBI" id="CHEBI:456216"/>
        <dbReference type="EC" id="2.7.11.1"/>
    </reaction>
</comment>
<keyword evidence="12" id="KW-0245">EGF-like domain</keyword>
<keyword evidence="3" id="KW-0808">Transferase</keyword>
<evidence type="ECO:0000259" key="13">
    <source>
        <dbReference type="PROSITE" id="PS50011"/>
    </source>
</evidence>
<keyword evidence="2" id="KW-0723">Serine/threonine-protein kinase</keyword>
<evidence type="ECO:0000256" key="8">
    <source>
        <dbReference type="ARBA" id="ARBA00023157"/>
    </source>
</evidence>
<dbReference type="GO" id="GO:0005524">
    <property type="term" value="F:ATP binding"/>
    <property type="evidence" value="ECO:0007669"/>
    <property type="project" value="UniProtKB-KW"/>
</dbReference>
<dbReference type="InterPro" id="IPR000742">
    <property type="entry name" value="EGF"/>
</dbReference>
<evidence type="ECO:0000256" key="3">
    <source>
        <dbReference type="ARBA" id="ARBA00022679"/>
    </source>
</evidence>
<organism evidence="15 16">
    <name type="scientific">Populus tomentosa</name>
    <name type="common">Chinese white poplar</name>
    <dbReference type="NCBI Taxonomy" id="118781"/>
    <lineage>
        <taxon>Eukaryota</taxon>
        <taxon>Viridiplantae</taxon>
        <taxon>Streptophyta</taxon>
        <taxon>Embryophyta</taxon>
        <taxon>Tracheophyta</taxon>
        <taxon>Spermatophyta</taxon>
        <taxon>Magnoliopsida</taxon>
        <taxon>eudicotyledons</taxon>
        <taxon>Gunneridae</taxon>
        <taxon>Pentapetalae</taxon>
        <taxon>rosids</taxon>
        <taxon>fabids</taxon>
        <taxon>Malpighiales</taxon>
        <taxon>Salicaceae</taxon>
        <taxon>Saliceae</taxon>
        <taxon>Populus</taxon>
    </lineage>
</organism>
<evidence type="ECO:0000259" key="14">
    <source>
        <dbReference type="PROSITE" id="PS50026"/>
    </source>
</evidence>
<proteinExistence type="predicted"/>
<gene>
    <name evidence="15" type="ORF">POTOM_040534</name>
</gene>
<evidence type="ECO:0000313" key="16">
    <source>
        <dbReference type="Proteomes" id="UP000886885"/>
    </source>
</evidence>
<dbReference type="FunFam" id="1.10.510.10:FF:001023">
    <property type="entry name" value="Os07g0541700 protein"/>
    <property type="match status" value="1"/>
</dbReference>
<evidence type="ECO:0000256" key="4">
    <source>
        <dbReference type="ARBA" id="ARBA00022729"/>
    </source>
</evidence>
<dbReference type="PANTHER" id="PTHR27002:SF839">
    <property type="entry name" value="NON-SPECIFIC SERINE_THREONINE PROTEIN KINASE"/>
    <property type="match status" value="1"/>
</dbReference>
<reference evidence="15" key="1">
    <citation type="journal article" date="2020" name="bioRxiv">
        <title>Hybrid origin of Populus tomentosa Carr. identified through genome sequencing and phylogenomic analysis.</title>
        <authorList>
            <person name="An X."/>
            <person name="Gao K."/>
            <person name="Chen Z."/>
            <person name="Li J."/>
            <person name="Yang X."/>
            <person name="Yang X."/>
            <person name="Zhou J."/>
            <person name="Guo T."/>
            <person name="Zhao T."/>
            <person name="Huang S."/>
            <person name="Miao D."/>
            <person name="Khan W.U."/>
            <person name="Rao P."/>
            <person name="Ye M."/>
            <person name="Lei B."/>
            <person name="Liao W."/>
            <person name="Wang J."/>
            <person name="Ji L."/>
            <person name="Li Y."/>
            <person name="Guo B."/>
            <person name="Mustafa N.S."/>
            <person name="Li S."/>
            <person name="Yun Q."/>
            <person name="Keller S.R."/>
            <person name="Mao J."/>
            <person name="Zhang R."/>
            <person name="Strauss S.H."/>
        </authorList>
    </citation>
    <scope>NUCLEOTIDE SEQUENCE</scope>
    <source>
        <strain evidence="15">GM15</strain>
        <tissue evidence="15">Leaf</tissue>
    </source>
</reference>
<comment type="caution">
    <text evidence="15">The sequence shown here is derived from an EMBL/GenBank/DDBJ whole genome shotgun (WGS) entry which is preliminary data.</text>
</comment>
<evidence type="ECO:0000256" key="1">
    <source>
        <dbReference type="ARBA" id="ARBA00012513"/>
    </source>
</evidence>
<dbReference type="InterPro" id="IPR008271">
    <property type="entry name" value="Ser/Thr_kinase_AS"/>
</dbReference>
<dbReference type="GO" id="GO:0004674">
    <property type="term" value="F:protein serine/threonine kinase activity"/>
    <property type="evidence" value="ECO:0007669"/>
    <property type="project" value="UniProtKB-KW"/>
</dbReference>
<dbReference type="OrthoDB" id="1933550at2759"/>
<name>A0A8X7YRF5_POPTO</name>
<dbReference type="CDD" id="cd00054">
    <property type="entry name" value="EGF_CA"/>
    <property type="match status" value="1"/>
</dbReference>
<dbReference type="Pfam" id="PF00954">
    <property type="entry name" value="S_locus_glycop"/>
    <property type="match status" value="1"/>
</dbReference>
<dbReference type="GO" id="GO:0048544">
    <property type="term" value="P:recognition of pollen"/>
    <property type="evidence" value="ECO:0007669"/>
    <property type="project" value="InterPro"/>
</dbReference>
<evidence type="ECO:0000256" key="12">
    <source>
        <dbReference type="PROSITE-ProRule" id="PRU00076"/>
    </source>
</evidence>
<dbReference type="EMBL" id="JAAWWB010000022">
    <property type="protein sequence ID" value="KAG6754740.1"/>
    <property type="molecule type" value="Genomic_DNA"/>
</dbReference>
<protein>
    <recommendedName>
        <fullName evidence="1">non-specific serine/threonine protein kinase</fullName>
        <ecNumber evidence="1">2.7.11.1</ecNumber>
    </recommendedName>
</protein>
<feature type="domain" description="EGF-like" evidence="14">
    <location>
        <begin position="43"/>
        <end position="81"/>
    </location>
</feature>
<evidence type="ECO:0000256" key="9">
    <source>
        <dbReference type="ARBA" id="ARBA00023180"/>
    </source>
</evidence>
<accession>A0A8X7YRF5</accession>
<evidence type="ECO:0000256" key="2">
    <source>
        <dbReference type="ARBA" id="ARBA00022527"/>
    </source>
</evidence>
<keyword evidence="4" id="KW-0732">Signal</keyword>
<feature type="domain" description="Protein kinase" evidence="13">
    <location>
        <begin position="79"/>
        <end position="429"/>
    </location>
</feature>
<dbReference type="GO" id="GO:0005886">
    <property type="term" value="C:plasma membrane"/>
    <property type="evidence" value="ECO:0007669"/>
    <property type="project" value="TreeGrafter"/>
</dbReference>
<dbReference type="InterPro" id="IPR000719">
    <property type="entry name" value="Prot_kinase_dom"/>
</dbReference>
<dbReference type="EC" id="2.7.11.1" evidence="1"/>
<dbReference type="FunFam" id="1.10.510.10:FF:000060">
    <property type="entry name" value="G-type lectin S-receptor-like serine/threonine-protein kinase"/>
    <property type="match status" value="1"/>
</dbReference>
<dbReference type="AlphaFoldDB" id="A0A8X7YRF5"/>
<comment type="caution">
    <text evidence="12">Lacks conserved residue(s) required for the propagation of feature annotation.</text>
</comment>
<keyword evidence="7" id="KW-0067">ATP-binding</keyword>
<dbReference type="InterPro" id="IPR000858">
    <property type="entry name" value="S_locus_glycoprot_dom"/>
</dbReference>
<dbReference type="SMART" id="SM00220">
    <property type="entry name" value="S_TKc"/>
    <property type="match status" value="1"/>
</dbReference>
<dbReference type="PROSITE" id="PS50026">
    <property type="entry name" value="EGF_3"/>
    <property type="match status" value="1"/>
</dbReference>
<dbReference type="PROSITE" id="PS50011">
    <property type="entry name" value="PROTEIN_KINASE_DOM"/>
    <property type="match status" value="1"/>
</dbReference>
<keyword evidence="16" id="KW-1185">Reference proteome</keyword>
<comment type="catalytic activity">
    <reaction evidence="10">
        <text>L-threonyl-[protein] + ATP = O-phospho-L-threonyl-[protein] + ADP + H(+)</text>
        <dbReference type="Rhea" id="RHEA:46608"/>
        <dbReference type="Rhea" id="RHEA-COMP:11060"/>
        <dbReference type="Rhea" id="RHEA-COMP:11605"/>
        <dbReference type="ChEBI" id="CHEBI:15378"/>
        <dbReference type="ChEBI" id="CHEBI:30013"/>
        <dbReference type="ChEBI" id="CHEBI:30616"/>
        <dbReference type="ChEBI" id="CHEBI:61977"/>
        <dbReference type="ChEBI" id="CHEBI:456216"/>
        <dbReference type="EC" id="2.7.11.1"/>
    </reaction>
</comment>
<sequence length="456" mass="52066">MTTAIPADQDSAMVRLLVDHSGFVKAVKWHESDGQWKETWRAPRSKCDSYGWCGPYSTCEPTNAYKFECSCLPGFEPRNPSDWLLRNGSTGCVRKRLESSSVCRNGEGFLKGGEQMLIYEYMPNKSLDSFLFNETRKLFLDWSKRFDIIVGIARGILYLHQDSRLRIIHRDLKCLDSSDWLLRNGSTGCVRKRLESSSVCRNGEGFLKGGEKMLIYEYMPNKSLDSFLFNETRKLFLDWSKRFDIIVGIARGILYLHQDSRLRIIHRDLKCSNILLDAEMNPKISDFGIARIFKRDQILDNTKRVVGTYGYMSPEYAVFGKFSLKSDVFSFGVMLLEIVSGKKNNEFNPQNPAQTLIGLVWGLWKEDRALEIVDSSLQVLYHPQEALKCIKIGLLCVQEDAMERPSMLAVVFVFNSSERTIPSPKQPAFTFREPCISPHVAVSGCLNVTMTDIEGR</sequence>
<dbReference type="PANTHER" id="PTHR27002">
    <property type="entry name" value="RECEPTOR-LIKE SERINE/THREONINE-PROTEIN KINASE SD1-8"/>
    <property type="match status" value="1"/>
</dbReference>
<dbReference type="Pfam" id="PF07714">
    <property type="entry name" value="PK_Tyr_Ser-Thr"/>
    <property type="match status" value="2"/>
</dbReference>
<keyword evidence="9" id="KW-0325">Glycoprotein</keyword>
<evidence type="ECO:0000256" key="7">
    <source>
        <dbReference type="ARBA" id="ARBA00022840"/>
    </source>
</evidence>
<evidence type="ECO:0000256" key="5">
    <source>
        <dbReference type="ARBA" id="ARBA00022741"/>
    </source>
</evidence>
<evidence type="ECO:0000313" key="15">
    <source>
        <dbReference type="EMBL" id="KAG6754740.1"/>
    </source>
</evidence>
<keyword evidence="5" id="KW-0547">Nucleotide-binding</keyword>
<evidence type="ECO:0000256" key="10">
    <source>
        <dbReference type="ARBA" id="ARBA00047899"/>
    </source>
</evidence>
<evidence type="ECO:0000256" key="11">
    <source>
        <dbReference type="ARBA" id="ARBA00048679"/>
    </source>
</evidence>
<evidence type="ECO:0000256" key="6">
    <source>
        <dbReference type="ARBA" id="ARBA00022777"/>
    </source>
</evidence>
<keyword evidence="8" id="KW-1015">Disulfide bond</keyword>
<dbReference type="Proteomes" id="UP000886885">
    <property type="component" value="Chromosome 11D"/>
</dbReference>
<dbReference type="InterPro" id="IPR001245">
    <property type="entry name" value="Ser-Thr/Tyr_kinase_cat_dom"/>
</dbReference>
<dbReference type="PROSITE" id="PS00108">
    <property type="entry name" value="PROTEIN_KINASE_ST"/>
    <property type="match status" value="1"/>
</dbReference>